<sequence>MELKASLREPSIKMRFLNLLHKYLCIFVSFVLDQIYGEKPRQSMPPINDITLNEPATTIAEKIRTKQITSRQVVLTFIERIKEVNPVLNCVVGERYEEALLDAAKVDQFISSNEFDVEELRETKPFLGVPISTKECIGIDGMIQSCGLWSRRAVRSTEDADVIQLMRNAGAIPFVTTNVPPLLAWCESANKIYGRTLNPYDTKRSAGGSSGGEAALLAAAGSPLGIGSDIGGSIRMPALFNGIFGHKPSPHIVSNNGHYPNPNGAGEMLALTIGPMSRFASDLKPMLKVLAGDKAKHLALDEPVNLSSLNYFYQEDSGEHFVSSLDEDMWGAMNSAILHFSTNVDTYPKRVKMEKLAHSMSLATACLLDKNSVDFESQLANMNGRINPFIELLKWCMGKSEHTLPSLLFAFQQRLIFFKFNSPEHRAMLEECEELRREFDEMLGDNGVFIYPAYPTIAPYHNEAIFSPINYSYNIIFNVLGLPSTSVPIGLGYHNMPVGVQVIANRNKDRLCLAVASEFERLCGGWLPTSSVV</sequence>
<gene>
    <name evidence="6" type="primary">FAAH2_1</name>
    <name evidence="5" type="synonym">FAAH2_3</name>
    <name evidence="5" type="ORF">Bhyg_15774</name>
    <name evidence="6" type="ORF">Bhyg_15825</name>
</gene>
<feature type="binding site" evidence="3">
    <location>
        <begin position="230"/>
        <end position="233"/>
    </location>
    <ligand>
        <name>substrate</name>
    </ligand>
</feature>
<evidence type="ECO:0000256" key="2">
    <source>
        <dbReference type="PIRSR" id="PIRSR001221-1"/>
    </source>
</evidence>
<dbReference type="Gene3D" id="3.90.1300.10">
    <property type="entry name" value="Amidase signature (AS) domain"/>
    <property type="match status" value="1"/>
</dbReference>
<feature type="active site" description="Acyl-ester intermediate" evidence="2">
    <location>
        <position position="233"/>
    </location>
</feature>
<dbReference type="PROSITE" id="PS00571">
    <property type="entry name" value="AMIDASES"/>
    <property type="match status" value="1"/>
</dbReference>
<evidence type="ECO:0000259" key="4">
    <source>
        <dbReference type="Pfam" id="PF01425"/>
    </source>
</evidence>
<reference evidence="6" key="1">
    <citation type="submission" date="2022-07" db="EMBL/GenBank/DDBJ databases">
        <authorList>
            <person name="Trinca V."/>
            <person name="Uliana J.V.C."/>
            <person name="Torres T.T."/>
            <person name="Ward R.J."/>
            <person name="Monesi N."/>
        </authorList>
    </citation>
    <scope>NUCLEOTIDE SEQUENCE</scope>
    <source>
        <strain evidence="6">HSMRA1968</strain>
        <tissue evidence="6">Whole embryos</tissue>
    </source>
</reference>
<dbReference type="Pfam" id="PF01425">
    <property type="entry name" value="Amidase"/>
    <property type="match status" value="1"/>
</dbReference>
<dbReference type="GO" id="GO:0016787">
    <property type="term" value="F:hydrolase activity"/>
    <property type="evidence" value="ECO:0007669"/>
    <property type="project" value="UniProtKB-KW"/>
</dbReference>
<dbReference type="PANTHER" id="PTHR43372:SF4">
    <property type="entry name" value="FATTY-ACID AMIDE HYDROLASE 2"/>
    <property type="match status" value="1"/>
</dbReference>
<feature type="binding site" evidence="3">
    <location>
        <position position="183"/>
    </location>
    <ligand>
        <name>substrate</name>
    </ligand>
</feature>
<evidence type="ECO:0000313" key="5">
    <source>
        <dbReference type="EMBL" id="KAJ6628996.1"/>
    </source>
</evidence>
<dbReference type="InterPro" id="IPR020556">
    <property type="entry name" value="Amidase_CS"/>
</dbReference>
<feature type="binding site" evidence="3">
    <location>
        <position position="209"/>
    </location>
    <ligand>
        <name>substrate</name>
    </ligand>
</feature>
<comment type="similarity">
    <text evidence="1">Belongs to the amidase family.</text>
</comment>
<protein>
    <submittedName>
        <fullName evidence="6">Fatty-acid amide hydrolase 2</fullName>
    </submittedName>
</protein>
<evidence type="ECO:0000313" key="7">
    <source>
        <dbReference type="Proteomes" id="UP001151699"/>
    </source>
</evidence>
<dbReference type="PANTHER" id="PTHR43372">
    <property type="entry name" value="FATTY-ACID AMIDE HYDROLASE"/>
    <property type="match status" value="1"/>
</dbReference>
<evidence type="ECO:0000313" key="6">
    <source>
        <dbReference type="EMBL" id="KAJ6633030.1"/>
    </source>
</evidence>
<dbReference type="SUPFAM" id="SSF75304">
    <property type="entry name" value="Amidase signature (AS) enzymes"/>
    <property type="match status" value="1"/>
</dbReference>
<dbReference type="EMBL" id="WJQU01002943">
    <property type="protein sequence ID" value="KAJ6628996.1"/>
    <property type="molecule type" value="Genomic_DNA"/>
</dbReference>
<accession>A0A9Q0MKN8</accession>
<proteinExistence type="inferred from homology"/>
<dbReference type="InterPro" id="IPR036928">
    <property type="entry name" value="AS_sf"/>
</dbReference>
<keyword evidence="6" id="KW-0378">Hydrolase</keyword>
<organism evidence="6 7">
    <name type="scientific">Pseudolycoriella hygida</name>
    <dbReference type="NCBI Taxonomy" id="35572"/>
    <lineage>
        <taxon>Eukaryota</taxon>
        <taxon>Metazoa</taxon>
        <taxon>Ecdysozoa</taxon>
        <taxon>Arthropoda</taxon>
        <taxon>Hexapoda</taxon>
        <taxon>Insecta</taxon>
        <taxon>Pterygota</taxon>
        <taxon>Neoptera</taxon>
        <taxon>Endopterygota</taxon>
        <taxon>Diptera</taxon>
        <taxon>Nematocera</taxon>
        <taxon>Sciaroidea</taxon>
        <taxon>Sciaridae</taxon>
        <taxon>Pseudolycoriella</taxon>
    </lineage>
</organism>
<name>A0A9Q0MKN8_9DIPT</name>
<dbReference type="OrthoDB" id="6428749at2759"/>
<dbReference type="GO" id="GO:0012505">
    <property type="term" value="C:endomembrane system"/>
    <property type="evidence" value="ECO:0007669"/>
    <property type="project" value="TreeGrafter"/>
</dbReference>
<evidence type="ECO:0000256" key="1">
    <source>
        <dbReference type="ARBA" id="ARBA00009199"/>
    </source>
</evidence>
<feature type="active site" description="Charge relay system" evidence="2">
    <location>
        <position position="134"/>
    </location>
</feature>
<dbReference type="InterPro" id="IPR052739">
    <property type="entry name" value="FAAH2"/>
</dbReference>
<dbReference type="AlphaFoldDB" id="A0A9Q0MKN8"/>
<keyword evidence="7" id="KW-1185">Reference proteome</keyword>
<evidence type="ECO:0000256" key="3">
    <source>
        <dbReference type="PIRSR" id="PIRSR001221-2"/>
    </source>
</evidence>
<feature type="active site" description="Charge relay system" evidence="2">
    <location>
        <position position="209"/>
    </location>
</feature>
<dbReference type="PIRSF" id="PIRSF001221">
    <property type="entry name" value="Amidase_fungi"/>
    <property type="match status" value="1"/>
</dbReference>
<feature type="domain" description="Amidase" evidence="4">
    <location>
        <begin position="73"/>
        <end position="513"/>
    </location>
</feature>
<dbReference type="EMBL" id="WJQU01002283">
    <property type="protein sequence ID" value="KAJ6633030.1"/>
    <property type="molecule type" value="Genomic_DNA"/>
</dbReference>
<dbReference type="InterPro" id="IPR023631">
    <property type="entry name" value="Amidase_dom"/>
</dbReference>
<comment type="caution">
    <text evidence="6">The sequence shown here is derived from an EMBL/GenBank/DDBJ whole genome shotgun (WGS) entry which is preliminary data.</text>
</comment>
<dbReference type="Proteomes" id="UP001151699">
    <property type="component" value="Unassembled WGS sequence"/>
</dbReference>